<dbReference type="InParanoid" id="C7QEY6"/>
<dbReference type="Proteomes" id="UP000000851">
    <property type="component" value="Chromosome"/>
</dbReference>
<evidence type="ECO:0000313" key="2">
    <source>
        <dbReference type="EMBL" id="ACU74744.1"/>
    </source>
</evidence>
<organism evidence="2 3">
    <name type="scientific">Catenulispora acidiphila (strain DSM 44928 / JCM 14897 / NBRC 102108 / NRRL B-24433 / ID139908)</name>
    <dbReference type="NCBI Taxonomy" id="479433"/>
    <lineage>
        <taxon>Bacteria</taxon>
        <taxon>Bacillati</taxon>
        <taxon>Actinomycetota</taxon>
        <taxon>Actinomycetes</taxon>
        <taxon>Catenulisporales</taxon>
        <taxon>Catenulisporaceae</taxon>
        <taxon>Catenulispora</taxon>
    </lineage>
</organism>
<reference evidence="2 3" key="1">
    <citation type="journal article" date="2009" name="Stand. Genomic Sci.">
        <title>Complete genome sequence of Catenulispora acidiphila type strain (ID 139908).</title>
        <authorList>
            <person name="Copeland A."/>
            <person name="Lapidus A."/>
            <person name="Glavina Del Rio T."/>
            <person name="Nolan M."/>
            <person name="Lucas S."/>
            <person name="Chen F."/>
            <person name="Tice H."/>
            <person name="Cheng J.F."/>
            <person name="Bruce D."/>
            <person name="Goodwin L."/>
            <person name="Pitluck S."/>
            <person name="Mikhailova N."/>
            <person name="Pati A."/>
            <person name="Ivanova N."/>
            <person name="Mavromatis K."/>
            <person name="Chen A."/>
            <person name="Palaniappan K."/>
            <person name="Chain P."/>
            <person name="Land M."/>
            <person name="Hauser L."/>
            <person name="Chang Y.J."/>
            <person name="Jeffries C.D."/>
            <person name="Chertkov O."/>
            <person name="Brettin T."/>
            <person name="Detter J.C."/>
            <person name="Han C."/>
            <person name="Ali Z."/>
            <person name="Tindall B.J."/>
            <person name="Goker M."/>
            <person name="Bristow J."/>
            <person name="Eisen J.A."/>
            <person name="Markowitz V."/>
            <person name="Hugenholtz P."/>
            <person name="Kyrpides N.C."/>
            <person name="Klenk H.P."/>
        </authorList>
    </citation>
    <scope>NUCLEOTIDE SEQUENCE [LARGE SCALE GENOMIC DNA]</scope>
    <source>
        <strain evidence="3">DSM 44928 / JCM 14897 / NBRC 102108 / NRRL B-24433 / ID139908</strain>
    </source>
</reference>
<feature type="compositionally biased region" description="Basic and acidic residues" evidence="1">
    <location>
        <begin position="1"/>
        <end position="11"/>
    </location>
</feature>
<evidence type="ECO:0000256" key="1">
    <source>
        <dbReference type="SAM" id="MobiDB-lite"/>
    </source>
</evidence>
<sequence length="76" mass="9276">MTEDQQPERQPENAQTRPCRWRRTERRTRGAKEIELEIRLRERQRARRFADRGEQDRIRYLPVLPLGASADRPSYR</sequence>
<evidence type="ECO:0000313" key="3">
    <source>
        <dbReference type="Proteomes" id="UP000000851"/>
    </source>
</evidence>
<name>C7QEY6_CATAD</name>
<proteinExistence type="predicted"/>
<dbReference type="HOGENOM" id="CLU_2647860_0_0_11"/>
<dbReference type="STRING" id="479433.Caci_5886"/>
<dbReference type="EMBL" id="CP001700">
    <property type="protein sequence ID" value="ACU74744.1"/>
    <property type="molecule type" value="Genomic_DNA"/>
</dbReference>
<keyword evidence="3" id="KW-1185">Reference proteome</keyword>
<dbReference type="AlphaFoldDB" id="C7QEY6"/>
<protein>
    <submittedName>
        <fullName evidence="2">Uncharacterized protein</fullName>
    </submittedName>
</protein>
<accession>C7QEY6</accession>
<feature type="region of interest" description="Disordered" evidence="1">
    <location>
        <begin position="1"/>
        <end position="27"/>
    </location>
</feature>
<gene>
    <name evidence="2" type="ordered locus">Caci_5886</name>
</gene>
<dbReference type="KEGG" id="cai:Caci_5886"/>